<dbReference type="InterPro" id="IPR043502">
    <property type="entry name" value="DNA/RNA_pol_sf"/>
</dbReference>
<dbReference type="InterPro" id="IPR006134">
    <property type="entry name" value="DNA-dir_DNA_pol_B_multi_dom"/>
</dbReference>
<dbReference type="RefSeq" id="WP_089699581.1">
    <property type="nucleotide sequence ID" value="NZ_FNHL01000006.1"/>
</dbReference>
<evidence type="ECO:0000256" key="7">
    <source>
        <dbReference type="ARBA" id="ARBA00049244"/>
    </source>
</evidence>
<evidence type="ECO:0000256" key="2">
    <source>
        <dbReference type="ARBA" id="ARBA00012417"/>
    </source>
</evidence>
<dbReference type="SUPFAM" id="SSF56672">
    <property type="entry name" value="DNA/RNA polymerases"/>
    <property type="match status" value="1"/>
</dbReference>
<evidence type="ECO:0000256" key="3">
    <source>
        <dbReference type="ARBA" id="ARBA00022679"/>
    </source>
</evidence>
<dbReference type="NCBIfam" id="NF004418">
    <property type="entry name" value="PRK05761.1-4"/>
    <property type="match status" value="1"/>
</dbReference>
<organism evidence="9 10">
    <name type="scientific">Halogranum gelatinilyticum</name>
    <dbReference type="NCBI Taxonomy" id="660521"/>
    <lineage>
        <taxon>Archaea</taxon>
        <taxon>Methanobacteriati</taxon>
        <taxon>Methanobacteriota</taxon>
        <taxon>Stenosarchaea group</taxon>
        <taxon>Halobacteria</taxon>
        <taxon>Halobacteriales</taxon>
        <taxon>Haloferacaceae</taxon>
    </lineage>
</organism>
<evidence type="ECO:0000313" key="9">
    <source>
        <dbReference type="EMBL" id="SDN15311.1"/>
    </source>
</evidence>
<dbReference type="GO" id="GO:0003887">
    <property type="term" value="F:DNA-directed DNA polymerase activity"/>
    <property type="evidence" value="ECO:0007669"/>
    <property type="project" value="UniProtKB-KW"/>
</dbReference>
<accession>A0A1G9Z3F3</accession>
<keyword evidence="3" id="KW-0808">Transferase</keyword>
<reference evidence="10" key="1">
    <citation type="submission" date="2016-10" db="EMBL/GenBank/DDBJ databases">
        <authorList>
            <person name="Varghese N."/>
            <person name="Submissions S."/>
        </authorList>
    </citation>
    <scope>NUCLEOTIDE SEQUENCE [LARGE SCALE GENOMIC DNA]</scope>
    <source>
        <strain evidence="10">CGMCC 1.10119</strain>
    </source>
</reference>
<sequence>MPFKIDYLDGDVVEWTLTEDGVERERNSSYTPTVFVSTHGGRDLTDLYATLREHPHVVYATEAEERIGFRHDPEPVLRVDVDSLDAVTSLAHEISGWGQPGDYRLYNVDFSREFRYCLEQGLSATPSRKPTVLELAIDEEVLASGEPREIIVDGELLTGEPGVVLPELARTVDAEDPDVLMLNTSEIVPVLYRAADRLGLEEFQLGRLPEWQQLAADSTYASYGQVGHSPARYNVPGRAIIDRSNTFFWSQSNLDGCLYLIEQSGKPLQELAWASIGNILTAIQIREARQRGVLVPWHSWRHEQFKTMRQLHEADRGGFTFAPDVGVHEDVHELDFSSLYPNIIVTRNVSPEKIRCACHAGRDDVPGLDYCICDERGYLPDVLEPLISDRDAIKQELRSTDDPERVAELEGRSSAIKWILVSCFGYQGFSNAKFGRIECHEAINAFAREILLDTKEMLEAHGWRVVHGIVDSVWVTPVDGEEQTPFDELAEAISGDVGIRLEHEAHYDWVAFVPMRNSEAGALTKYFGKVDGDDDYKFRGIECRQRSTPQFIEEAQKDLIAALDEHRDVKAVCERLKRWLQKLQTGDVDVEDLVVKNRVSKPLDEYTQSTRNVAALERAENRGLSRSPGQDVEYVVVDDSKQSSDRVALASEGLDEYDADFYRTQLLRAAESVLSPLGWREGEIEQYLGEHKDVSLQAF</sequence>
<dbReference type="Gene3D" id="3.90.1600.10">
    <property type="entry name" value="Palm domain of DNA polymerase"/>
    <property type="match status" value="1"/>
</dbReference>
<dbReference type="InterPro" id="IPR006172">
    <property type="entry name" value="DNA-dir_DNA_pol_B"/>
</dbReference>
<protein>
    <recommendedName>
        <fullName evidence="2">DNA-directed DNA polymerase</fullName>
        <ecNumber evidence="2">2.7.7.7</ecNumber>
    </recommendedName>
</protein>
<evidence type="ECO:0000256" key="4">
    <source>
        <dbReference type="ARBA" id="ARBA00022695"/>
    </source>
</evidence>
<keyword evidence="5" id="KW-0239">DNA-directed DNA polymerase</keyword>
<gene>
    <name evidence="9" type="ORF">SAMN04487949_3510</name>
</gene>
<comment type="catalytic activity">
    <reaction evidence="7">
        <text>DNA(n) + a 2'-deoxyribonucleoside 5'-triphosphate = DNA(n+1) + diphosphate</text>
        <dbReference type="Rhea" id="RHEA:22508"/>
        <dbReference type="Rhea" id="RHEA-COMP:17339"/>
        <dbReference type="Rhea" id="RHEA-COMP:17340"/>
        <dbReference type="ChEBI" id="CHEBI:33019"/>
        <dbReference type="ChEBI" id="CHEBI:61560"/>
        <dbReference type="ChEBI" id="CHEBI:173112"/>
        <dbReference type="EC" id="2.7.7.7"/>
    </reaction>
</comment>
<proteinExistence type="inferred from homology"/>
<comment type="similarity">
    <text evidence="1">Belongs to the DNA polymerase type-B family.</text>
</comment>
<dbReference type="GO" id="GO:0003677">
    <property type="term" value="F:DNA binding"/>
    <property type="evidence" value="ECO:0007669"/>
    <property type="project" value="UniProtKB-KW"/>
</dbReference>
<dbReference type="PANTHER" id="PTHR10322">
    <property type="entry name" value="DNA POLYMERASE CATALYTIC SUBUNIT"/>
    <property type="match status" value="1"/>
</dbReference>
<dbReference type="InterPro" id="IPR050240">
    <property type="entry name" value="DNA_pol_type-B"/>
</dbReference>
<keyword evidence="4" id="KW-0548">Nucleotidyltransferase</keyword>
<evidence type="ECO:0000256" key="1">
    <source>
        <dbReference type="ARBA" id="ARBA00005755"/>
    </source>
</evidence>
<dbReference type="InterPro" id="IPR023211">
    <property type="entry name" value="DNA_pol_palm_dom_sf"/>
</dbReference>
<dbReference type="SMART" id="SM00486">
    <property type="entry name" value="POLBc"/>
    <property type="match status" value="1"/>
</dbReference>
<dbReference type="EMBL" id="FNHL01000006">
    <property type="protein sequence ID" value="SDN15311.1"/>
    <property type="molecule type" value="Genomic_DNA"/>
</dbReference>
<keyword evidence="10" id="KW-1185">Reference proteome</keyword>
<dbReference type="PANTHER" id="PTHR10322:SF23">
    <property type="entry name" value="DNA POLYMERASE DELTA CATALYTIC SUBUNIT"/>
    <property type="match status" value="1"/>
</dbReference>
<evidence type="ECO:0000259" key="8">
    <source>
        <dbReference type="Pfam" id="PF00136"/>
    </source>
</evidence>
<dbReference type="Proteomes" id="UP000199451">
    <property type="component" value="Unassembled WGS sequence"/>
</dbReference>
<dbReference type="Gene3D" id="1.10.287.690">
    <property type="entry name" value="Helix hairpin bin"/>
    <property type="match status" value="1"/>
</dbReference>
<evidence type="ECO:0000313" key="10">
    <source>
        <dbReference type="Proteomes" id="UP000199451"/>
    </source>
</evidence>
<keyword evidence="6" id="KW-0238">DNA-binding</keyword>
<dbReference type="EC" id="2.7.7.7" evidence="2"/>
<name>A0A1G9Z3F3_9EURY</name>
<evidence type="ECO:0000256" key="5">
    <source>
        <dbReference type="ARBA" id="ARBA00022932"/>
    </source>
</evidence>
<dbReference type="AlphaFoldDB" id="A0A1G9Z3F3"/>
<dbReference type="Gene3D" id="1.10.132.60">
    <property type="entry name" value="DNA polymerase family B, C-terminal domain"/>
    <property type="match status" value="1"/>
</dbReference>
<evidence type="ECO:0000256" key="6">
    <source>
        <dbReference type="ARBA" id="ARBA00023125"/>
    </source>
</evidence>
<dbReference type="Pfam" id="PF00136">
    <property type="entry name" value="DNA_pol_B"/>
    <property type="match status" value="1"/>
</dbReference>
<dbReference type="STRING" id="660521.SAMN04487949_3510"/>
<feature type="domain" description="DNA-directed DNA polymerase family B multifunctional" evidence="8">
    <location>
        <begin position="285"/>
        <end position="675"/>
    </location>
</feature>
<dbReference type="GO" id="GO:0000166">
    <property type="term" value="F:nucleotide binding"/>
    <property type="evidence" value="ECO:0007669"/>
    <property type="project" value="InterPro"/>
</dbReference>
<dbReference type="GO" id="GO:0006261">
    <property type="term" value="P:DNA-templated DNA replication"/>
    <property type="evidence" value="ECO:0007669"/>
    <property type="project" value="TreeGrafter"/>
</dbReference>
<dbReference type="InterPro" id="IPR042087">
    <property type="entry name" value="DNA_pol_B_thumb"/>
</dbReference>
<dbReference type="OrthoDB" id="8639at2157"/>
<dbReference type="CDD" id="cd05531">
    <property type="entry name" value="POLBc_B2"/>
    <property type="match status" value="1"/>
</dbReference>